<proteinExistence type="predicted"/>
<sequence length="62" mass="7376">MCSTSFMYDSESPAMYLKSMETKYNIIDKQVFEETEKKIVDMLTQIIVQNQKIQEMLEKTNE</sequence>
<dbReference type="AlphaFoldDB" id="A0A6C0H4C5"/>
<name>A0A6C0H4C5_9ZZZZ</name>
<reference evidence="1" key="1">
    <citation type="journal article" date="2020" name="Nature">
        <title>Giant virus diversity and host interactions through global metagenomics.</title>
        <authorList>
            <person name="Schulz F."/>
            <person name="Roux S."/>
            <person name="Paez-Espino D."/>
            <person name="Jungbluth S."/>
            <person name="Walsh D.A."/>
            <person name="Denef V.J."/>
            <person name="McMahon K.D."/>
            <person name="Konstantinidis K.T."/>
            <person name="Eloe-Fadrosh E.A."/>
            <person name="Kyrpides N.C."/>
            <person name="Woyke T."/>
        </authorList>
    </citation>
    <scope>NUCLEOTIDE SEQUENCE</scope>
    <source>
        <strain evidence="1">GVMAG-M-3300023179-62</strain>
    </source>
</reference>
<dbReference type="EMBL" id="MN739859">
    <property type="protein sequence ID" value="QHT74893.1"/>
    <property type="molecule type" value="Genomic_DNA"/>
</dbReference>
<accession>A0A6C0H4C5</accession>
<evidence type="ECO:0000313" key="1">
    <source>
        <dbReference type="EMBL" id="QHT74893.1"/>
    </source>
</evidence>
<protein>
    <submittedName>
        <fullName evidence="1">Uncharacterized protein</fullName>
    </submittedName>
</protein>
<organism evidence="1">
    <name type="scientific">viral metagenome</name>
    <dbReference type="NCBI Taxonomy" id="1070528"/>
    <lineage>
        <taxon>unclassified sequences</taxon>
        <taxon>metagenomes</taxon>
        <taxon>organismal metagenomes</taxon>
    </lineage>
</organism>